<evidence type="ECO:0000259" key="4">
    <source>
        <dbReference type="PROSITE" id="PS50002"/>
    </source>
</evidence>
<dbReference type="PANTHER" id="PTHR14167">
    <property type="entry name" value="SH3 DOMAIN-CONTAINING"/>
    <property type="match status" value="1"/>
</dbReference>
<dbReference type="InterPro" id="IPR036028">
    <property type="entry name" value="SH3-like_dom_sf"/>
</dbReference>
<feature type="domain" description="SH3" evidence="4">
    <location>
        <begin position="110"/>
        <end position="169"/>
    </location>
</feature>
<reference evidence="5" key="1">
    <citation type="submission" date="2022-07" db="EMBL/GenBank/DDBJ databases">
        <authorList>
            <person name="Trinca V."/>
            <person name="Uliana J.V.C."/>
            <person name="Torres T.T."/>
            <person name="Ward R.J."/>
            <person name="Monesi N."/>
        </authorList>
    </citation>
    <scope>NUCLEOTIDE SEQUENCE</scope>
    <source>
        <strain evidence="5">HSMRA1968</strain>
        <tissue evidence="5">Whole embryos</tissue>
    </source>
</reference>
<name>A0A9Q0MMH0_9DIPT</name>
<evidence type="ECO:0000313" key="6">
    <source>
        <dbReference type="Proteomes" id="UP001151699"/>
    </source>
</evidence>
<dbReference type="EMBL" id="WJQU01000816">
    <property type="protein sequence ID" value="KAJ6634234.1"/>
    <property type="molecule type" value="Genomic_DNA"/>
</dbReference>
<dbReference type="OrthoDB" id="27823at2759"/>
<evidence type="ECO:0000313" key="5">
    <source>
        <dbReference type="EMBL" id="KAJ6634234.1"/>
    </source>
</evidence>
<dbReference type="Pfam" id="PF00018">
    <property type="entry name" value="SH3_1"/>
    <property type="match status" value="2"/>
</dbReference>
<dbReference type="InterPro" id="IPR050384">
    <property type="entry name" value="Endophilin_SH3RF"/>
</dbReference>
<keyword evidence="1 2" id="KW-0728">SH3 domain</keyword>
<feature type="region of interest" description="Disordered" evidence="3">
    <location>
        <begin position="1"/>
        <end position="25"/>
    </location>
</feature>
<dbReference type="AlphaFoldDB" id="A0A9Q0MMH0"/>
<proteinExistence type="predicted"/>
<dbReference type="InterPro" id="IPR001452">
    <property type="entry name" value="SH3_domain"/>
</dbReference>
<dbReference type="CDD" id="cd00174">
    <property type="entry name" value="SH3"/>
    <property type="match status" value="1"/>
</dbReference>
<feature type="non-terminal residue" evidence="5">
    <location>
        <position position="1"/>
    </location>
</feature>
<dbReference type="SMART" id="SM00326">
    <property type="entry name" value="SH3"/>
    <property type="match status" value="2"/>
</dbReference>
<dbReference type="PANTHER" id="PTHR14167:SF121">
    <property type="entry name" value="LD44138P"/>
    <property type="match status" value="1"/>
</dbReference>
<keyword evidence="6" id="KW-1185">Reference proteome</keyword>
<sequence length="169" mass="18979">SSIQTKGPAPPLPVSNANGSSLPSVEDYNEPSYGIALYDFEPMQDGDLALRVNEKVYLHKKLSEEWYYGKNRRGCEGMFPSSYINVKVPIRESNESRQSQAIPSSQAIVKNQPAAKALYSFPAEMPEDLSLQENDIITNLERINDEWLFGRIGSRQGQFPANFVEFITT</sequence>
<evidence type="ECO:0000256" key="3">
    <source>
        <dbReference type="SAM" id="MobiDB-lite"/>
    </source>
</evidence>
<evidence type="ECO:0000256" key="2">
    <source>
        <dbReference type="PROSITE-ProRule" id="PRU00192"/>
    </source>
</evidence>
<evidence type="ECO:0000256" key="1">
    <source>
        <dbReference type="ARBA" id="ARBA00022443"/>
    </source>
</evidence>
<feature type="domain" description="SH3" evidence="4">
    <location>
        <begin position="29"/>
        <end position="89"/>
    </location>
</feature>
<protein>
    <recommendedName>
        <fullName evidence="4">SH3 domain-containing protein</fullName>
    </recommendedName>
</protein>
<organism evidence="5 6">
    <name type="scientific">Pseudolycoriella hygida</name>
    <dbReference type="NCBI Taxonomy" id="35572"/>
    <lineage>
        <taxon>Eukaryota</taxon>
        <taxon>Metazoa</taxon>
        <taxon>Ecdysozoa</taxon>
        <taxon>Arthropoda</taxon>
        <taxon>Hexapoda</taxon>
        <taxon>Insecta</taxon>
        <taxon>Pterygota</taxon>
        <taxon>Neoptera</taxon>
        <taxon>Endopterygota</taxon>
        <taxon>Diptera</taxon>
        <taxon>Nematocera</taxon>
        <taxon>Sciaroidea</taxon>
        <taxon>Sciaridae</taxon>
        <taxon>Pseudolycoriella</taxon>
    </lineage>
</organism>
<dbReference type="Proteomes" id="UP001151699">
    <property type="component" value="Unassembled WGS sequence"/>
</dbReference>
<gene>
    <name evidence="5" type="ORF">Bhyg_17296</name>
</gene>
<dbReference type="PROSITE" id="PS50002">
    <property type="entry name" value="SH3"/>
    <property type="match status" value="2"/>
</dbReference>
<accession>A0A9Q0MMH0</accession>
<comment type="caution">
    <text evidence="5">The sequence shown here is derived from an EMBL/GenBank/DDBJ whole genome shotgun (WGS) entry which is preliminary data.</text>
</comment>
<dbReference type="Gene3D" id="2.30.30.40">
    <property type="entry name" value="SH3 Domains"/>
    <property type="match status" value="2"/>
</dbReference>
<dbReference type="PRINTS" id="PR00452">
    <property type="entry name" value="SH3DOMAIN"/>
</dbReference>
<dbReference type="PRINTS" id="PR00499">
    <property type="entry name" value="P67PHOX"/>
</dbReference>
<dbReference type="SUPFAM" id="SSF50044">
    <property type="entry name" value="SH3-domain"/>
    <property type="match status" value="2"/>
</dbReference>